<dbReference type="EMBL" id="JAIWYP010000010">
    <property type="protein sequence ID" value="KAH3748484.1"/>
    <property type="molecule type" value="Genomic_DNA"/>
</dbReference>
<proteinExistence type="predicted"/>
<organism evidence="2 3">
    <name type="scientific">Dreissena polymorpha</name>
    <name type="common">Zebra mussel</name>
    <name type="synonym">Mytilus polymorpha</name>
    <dbReference type="NCBI Taxonomy" id="45954"/>
    <lineage>
        <taxon>Eukaryota</taxon>
        <taxon>Metazoa</taxon>
        <taxon>Spiralia</taxon>
        <taxon>Lophotrochozoa</taxon>
        <taxon>Mollusca</taxon>
        <taxon>Bivalvia</taxon>
        <taxon>Autobranchia</taxon>
        <taxon>Heteroconchia</taxon>
        <taxon>Euheterodonta</taxon>
        <taxon>Imparidentia</taxon>
        <taxon>Neoheterodontei</taxon>
        <taxon>Myida</taxon>
        <taxon>Dreissenoidea</taxon>
        <taxon>Dreissenidae</taxon>
        <taxon>Dreissena</taxon>
    </lineage>
</organism>
<evidence type="ECO:0000313" key="3">
    <source>
        <dbReference type="Proteomes" id="UP000828390"/>
    </source>
</evidence>
<evidence type="ECO:0000256" key="1">
    <source>
        <dbReference type="SAM" id="MobiDB-lite"/>
    </source>
</evidence>
<sequence>MGPRKEKGTLRAEPRTRSPKSWSWDLEGVERPLFRKSCSTRCHPMKPCFLKAPTKLLKKT</sequence>
<dbReference type="AlphaFoldDB" id="A0A9D4DFT8"/>
<feature type="compositionally biased region" description="Basic and acidic residues" evidence="1">
    <location>
        <begin position="1"/>
        <end position="16"/>
    </location>
</feature>
<protein>
    <submittedName>
        <fullName evidence="2">Uncharacterized protein</fullName>
    </submittedName>
</protein>
<feature type="region of interest" description="Disordered" evidence="1">
    <location>
        <begin position="1"/>
        <end position="22"/>
    </location>
</feature>
<name>A0A9D4DFT8_DREPO</name>
<dbReference type="Proteomes" id="UP000828390">
    <property type="component" value="Unassembled WGS sequence"/>
</dbReference>
<gene>
    <name evidence="2" type="ORF">DPMN_182930</name>
</gene>
<reference evidence="2" key="1">
    <citation type="journal article" date="2019" name="bioRxiv">
        <title>The Genome of the Zebra Mussel, Dreissena polymorpha: A Resource for Invasive Species Research.</title>
        <authorList>
            <person name="McCartney M.A."/>
            <person name="Auch B."/>
            <person name="Kono T."/>
            <person name="Mallez S."/>
            <person name="Zhang Y."/>
            <person name="Obille A."/>
            <person name="Becker A."/>
            <person name="Abrahante J.E."/>
            <person name="Garbe J."/>
            <person name="Badalamenti J.P."/>
            <person name="Herman A."/>
            <person name="Mangelson H."/>
            <person name="Liachko I."/>
            <person name="Sullivan S."/>
            <person name="Sone E.D."/>
            <person name="Koren S."/>
            <person name="Silverstein K.A.T."/>
            <person name="Beckman K.B."/>
            <person name="Gohl D.M."/>
        </authorList>
    </citation>
    <scope>NUCLEOTIDE SEQUENCE</scope>
    <source>
        <strain evidence="2">Duluth1</strain>
        <tissue evidence="2">Whole animal</tissue>
    </source>
</reference>
<reference evidence="2" key="2">
    <citation type="submission" date="2020-11" db="EMBL/GenBank/DDBJ databases">
        <authorList>
            <person name="McCartney M.A."/>
            <person name="Auch B."/>
            <person name="Kono T."/>
            <person name="Mallez S."/>
            <person name="Becker A."/>
            <person name="Gohl D.M."/>
            <person name="Silverstein K.A.T."/>
            <person name="Koren S."/>
            <person name="Bechman K.B."/>
            <person name="Herman A."/>
            <person name="Abrahante J.E."/>
            <person name="Garbe J."/>
        </authorList>
    </citation>
    <scope>NUCLEOTIDE SEQUENCE</scope>
    <source>
        <strain evidence="2">Duluth1</strain>
        <tissue evidence="2">Whole animal</tissue>
    </source>
</reference>
<accession>A0A9D4DFT8</accession>
<evidence type="ECO:0000313" key="2">
    <source>
        <dbReference type="EMBL" id="KAH3748484.1"/>
    </source>
</evidence>
<keyword evidence="3" id="KW-1185">Reference proteome</keyword>
<comment type="caution">
    <text evidence="2">The sequence shown here is derived from an EMBL/GenBank/DDBJ whole genome shotgun (WGS) entry which is preliminary data.</text>
</comment>